<dbReference type="PANTHER" id="PTHR10954">
    <property type="entry name" value="RIBONUCLEASE H2 SUBUNIT A"/>
    <property type="match status" value="1"/>
</dbReference>
<evidence type="ECO:0000256" key="1">
    <source>
        <dbReference type="ARBA" id="ARBA00000077"/>
    </source>
</evidence>
<dbReference type="Pfam" id="PF01351">
    <property type="entry name" value="RNase_HII"/>
    <property type="match status" value="1"/>
</dbReference>
<comment type="cofactor">
    <cofactor evidence="2">
        <name>Mg(2+)</name>
        <dbReference type="ChEBI" id="CHEBI:18420"/>
    </cofactor>
</comment>
<dbReference type="InterPro" id="IPR022898">
    <property type="entry name" value="RNase_HII"/>
</dbReference>
<evidence type="ECO:0000256" key="15">
    <source>
        <dbReference type="PROSITE-ProRule" id="PRU01319"/>
    </source>
</evidence>
<comment type="caution">
    <text evidence="18">The sequence shown here is derived from an EMBL/GenBank/DDBJ whole genome shotgun (WGS) entry which is preliminary data.</text>
</comment>
<evidence type="ECO:0000259" key="17">
    <source>
        <dbReference type="PROSITE" id="PS51975"/>
    </source>
</evidence>
<evidence type="ECO:0000313" key="18">
    <source>
        <dbReference type="EMBL" id="MEF2156320.1"/>
    </source>
</evidence>
<dbReference type="GO" id="GO:0004523">
    <property type="term" value="F:RNA-DNA hybrid ribonuclease activity"/>
    <property type="evidence" value="ECO:0007669"/>
    <property type="project" value="UniProtKB-EC"/>
</dbReference>
<dbReference type="EC" id="3.1.26.4" evidence="6 14"/>
<evidence type="ECO:0000256" key="6">
    <source>
        <dbReference type="ARBA" id="ARBA00012180"/>
    </source>
</evidence>
<evidence type="ECO:0000256" key="16">
    <source>
        <dbReference type="RuleBase" id="RU003515"/>
    </source>
</evidence>
<dbReference type="Proteomes" id="UP001356170">
    <property type="component" value="Unassembled WGS sequence"/>
</dbReference>
<keyword evidence="9 14" id="KW-0540">Nuclease</keyword>
<gene>
    <name evidence="14" type="primary">rnhB</name>
    <name evidence="18" type="ORF">V3390_08805</name>
</gene>
<dbReference type="InterPro" id="IPR012337">
    <property type="entry name" value="RNaseH-like_sf"/>
</dbReference>
<comment type="subcellular location">
    <subcellularLocation>
        <location evidence="4 14">Cytoplasm</location>
    </subcellularLocation>
</comment>
<dbReference type="PROSITE" id="PS51975">
    <property type="entry name" value="RNASE_H_2"/>
    <property type="match status" value="1"/>
</dbReference>
<evidence type="ECO:0000256" key="7">
    <source>
        <dbReference type="ARBA" id="ARBA00019179"/>
    </source>
</evidence>
<evidence type="ECO:0000256" key="9">
    <source>
        <dbReference type="ARBA" id="ARBA00022722"/>
    </source>
</evidence>
<evidence type="ECO:0000256" key="3">
    <source>
        <dbReference type="ARBA" id="ARBA00004065"/>
    </source>
</evidence>
<dbReference type="SUPFAM" id="SSF53098">
    <property type="entry name" value="Ribonuclease H-like"/>
    <property type="match status" value="1"/>
</dbReference>
<protein>
    <recommendedName>
        <fullName evidence="7 14">Ribonuclease HII</fullName>
        <shortName evidence="14">RNase HII</shortName>
        <ecNumber evidence="6 14">3.1.26.4</ecNumber>
    </recommendedName>
</protein>
<dbReference type="Gene3D" id="3.30.420.10">
    <property type="entry name" value="Ribonuclease H-like superfamily/Ribonuclease H"/>
    <property type="match status" value="1"/>
</dbReference>
<dbReference type="NCBIfam" id="NF000595">
    <property type="entry name" value="PRK00015.1-3"/>
    <property type="match status" value="1"/>
</dbReference>
<comment type="similarity">
    <text evidence="5 14 16">Belongs to the RNase HII family.</text>
</comment>
<evidence type="ECO:0000256" key="8">
    <source>
        <dbReference type="ARBA" id="ARBA00022490"/>
    </source>
</evidence>
<evidence type="ECO:0000313" key="19">
    <source>
        <dbReference type="Proteomes" id="UP001356170"/>
    </source>
</evidence>
<comment type="catalytic activity">
    <reaction evidence="1 14 15 16">
        <text>Endonucleolytic cleavage to 5'-phosphomonoester.</text>
        <dbReference type="EC" id="3.1.26.4"/>
    </reaction>
</comment>
<dbReference type="EMBL" id="JAZHBO010000002">
    <property type="protein sequence ID" value="MEF2156320.1"/>
    <property type="molecule type" value="Genomic_DNA"/>
</dbReference>
<feature type="binding site" evidence="14 15">
    <location>
        <position position="98"/>
    </location>
    <ligand>
        <name>a divalent metal cation</name>
        <dbReference type="ChEBI" id="CHEBI:60240"/>
    </ligand>
</feature>
<keyword evidence="12 14" id="KW-0378">Hydrolase</keyword>
<dbReference type="InterPro" id="IPR036397">
    <property type="entry name" value="RNaseH_sf"/>
</dbReference>
<keyword evidence="19" id="KW-1185">Reference proteome</keyword>
<feature type="domain" description="RNase H type-2" evidence="17">
    <location>
        <begin position="1"/>
        <end position="190"/>
    </location>
</feature>
<reference evidence="18 19" key="1">
    <citation type="submission" date="2024-01" db="EMBL/GenBank/DDBJ databases">
        <title>Novel species of the genus Luteimonas isolated from rivers.</title>
        <authorList>
            <person name="Lu H."/>
        </authorList>
    </citation>
    <scope>NUCLEOTIDE SEQUENCE [LARGE SCALE GENOMIC DNA]</scope>
    <source>
        <strain evidence="18 19">FXH3W</strain>
    </source>
</reference>
<evidence type="ECO:0000256" key="14">
    <source>
        <dbReference type="HAMAP-Rule" id="MF_00052"/>
    </source>
</evidence>
<feature type="binding site" evidence="14 15">
    <location>
        <position position="7"/>
    </location>
    <ligand>
        <name>a divalent metal cation</name>
        <dbReference type="ChEBI" id="CHEBI:60240"/>
    </ligand>
</feature>
<evidence type="ECO:0000256" key="10">
    <source>
        <dbReference type="ARBA" id="ARBA00022723"/>
    </source>
</evidence>
<name>A0ABU7V1V5_9GAMM</name>
<dbReference type="CDD" id="cd07182">
    <property type="entry name" value="RNase_HII_bacteria_HII_like"/>
    <property type="match status" value="1"/>
</dbReference>
<comment type="cofactor">
    <cofactor evidence="14 15">
        <name>Mn(2+)</name>
        <dbReference type="ChEBI" id="CHEBI:29035"/>
    </cofactor>
    <cofactor evidence="14 15">
        <name>Mg(2+)</name>
        <dbReference type="ChEBI" id="CHEBI:18420"/>
    </cofactor>
    <text evidence="14 15">Manganese or magnesium. Binds 1 divalent metal ion per monomer in the absence of substrate. May bind a second metal ion after substrate binding.</text>
</comment>
<dbReference type="RefSeq" id="WP_331688939.1">
    <property type="nucleotide sequence ID" value="NZ_JAZHBN010000001.1"/>
</dbReference>
<evidence type="ECO:0000256" key="13">
    <source>
        <dbReference type="ARBA" id="ARBA00023211"/>
    </source>
</evidence>
<comment type="function">
    <text evidence="3 14 16">Endonuclease that specifically degrades the RNA of RNA-DNA hybrids.</text>
</comment>
<evidence type="ECO:0000256" key="4">
    <source>
        <dbReference type="ARBA" id="ARBA00004496"/>
    </source>
</evidence>
<dbReference type="HAMAP" id="MF_00052_B">
    <property type="entry name" value="RNase_HII_B"/>
    <property type="match status" value="1"/>
</dbReference>
<evidence type="ECO:0000256" key="2">
    <source>
        <dbReference type="ARBA" id="ARBA00001946"/>
    </source>
</evidence>
<keyword evidence="13 14" id="KW-0464">Manganese</keyword>
<sequence>MIAGIDEAGRGPLAGPVVVSAVILDPDRPIDGLNDSKQLKASTRDRLYDRIIECAAAYSVVIVEPEFIDQHNILQATLWGMRESAVRLNRPLTECLIDGNRVPTDMPASSRAIVKGDATEPAIMAASILAKVTRDRLMCELALQYPQYGFEVHKGYPTPAHLQALRQFGPCDRHRRSFGPVRALLPELVKTAPAQADLLP</sequence>
<keyword evidence="11 14" id="KW-0255">Endonuclease</keyword>
<accession>A0ABU7V1V5</accession>
<keyword evidence="8 14" id="KW-0963">Cytoplasm</keyword>
<evidence type="ECO:0000256" key="11">
    <source>
        <dbReference type="ARBA" id="ARBA00022759"/>
    </source>
</evidence>
<keyword evidence="10 14" id="KW-0479">Metal-binding</keyword>
<feature type="binding site" evidence="14 15">
    <location>
        <position position="6"/>
    </location>
    <ligand>
        <name>a divalent metal cation</name>
        <dbReference type="ChEBI" id="CHEBI:60240"/>
    </ligand>
</feature>
<dbReference type="InterPro" id="IPR024567">
    <property type="entry name" value="RNase_HII/HIII_dom"/>
</dbReference>
<dbReference type="PANTHER" id="PTHR10954:SF18">
    <property type="entry name" value="RIBONUCLEASE HII"/>
    <property type="match status" value="1"/>
</dbReference>
<proteinExistence type="inferred from homology"/>
<evidence type="ECO:0000256" key="5">
    <source>
        <dbReference type="ARBA" id="ARBA00007383"/>
    </source>
</evidence>
<dbReference type="InterPro" id="IPR001352">
    <property type="entry name" value="RNase_HII/HIII"/>
</dbReference>
<organism evidence="18 19">
    <name type="scientific">Aquilutibacter rugosus</name>
    <dbReference type="NCBI Taxonomy" id="3115820"/>
    <lineage>
        <taxon>Bacteria</taxon>
        <taxon>Pseudomonadati</taxon>
        <taxon>Pseudomonadota</taxon>
        <taxon>Gammaproteobacteria</taxon>
        <taxon>Lysobacterales</taxon>
        <taxon>Lysobacteraceae</taxon>
        <taxon>Aquilutibacter</taxon>
    </lineage>
</organism>
<evidence type="ECO:0000256" key="12">
    <source>
        <dbReference type="ARBA" id="ARBA00022801"/>
    </source>
</evidence>